<dbReference type="AlphaFoldDB" id="A0A1T4KT35"/>
<dbReference type="Pfam" id="PF00465">
    <property type="entry name" value="Fe-ADH"/>
    <property type="match status" value="1"/>
</dbReference>
<name>A0A1T4KT35_9SPIR</name>
<dbReference type="Proteomes" id="UP000190395">
    <property type="component" value="Unassembled WGS sequence"/>
</dbReference>
<dbReference type="InterPro" id="IPR001670">
    <property type="entry name" value="ADH_Fe/GldA"/>
</dbReference>
<sequence length="370" mass="41375">MKTFKIVPQIVEYESSSDFCNEFKIGSGDLVFLSKSSEKYFAGKLGKAHVIYRGDYGSGEPTDVMVEKIYEDIKNIDYKRVIAIGGGTILDVAKLLSLKTFHPVIDLYDKKIPAVREKELVIVPTTCGTGSEVTNISILELTVRNTKFGLAVDELYPDYAVLIPELLTDLPYKFFATSSIDALVHAMESYLSPKSTSLSRKFSLMAIDLILGGYVKMAEKGQDEYKNLLPDFLTGSNYAGIAFGNAGTGYVHAMSYSFGATYHVPHGEANYVLFMAVFKTYQKKNPKGFISSLNKKLSEILKCGENEVYEELDKLLNKVLPLKKMSEYGVKNNELDIFTKNTVESQTRLTQNGYIQFSAEQVKEIYESVF</sequence>
<feature type="domain" description="Fe-containing alcohol dehydrogenase-like C-terminal" evidence="3">
    <location>
        <begin position="176"/>
        <end position="369"/>
    </location>
</feature>
<dbReference type="GO" id="GO:0004022">
    <property type="term" value="F:alcohol dehydrogenase (NAD+) activity"/>
    <property type="evidence" value="ECO:0007669"/>
    <property type="project" value="TreeGrafter"/>
</dbReference>
<proteinExistence type="predicted"/>
<dbReference type="InterPro" id="IPR056798">
    <property type="entry name" value="ADH_Fe_C"/>
</dbReference>
<dbReference type="PANTHER" id="PTHR11496">
    <property type="entry name" value="ALCOHOL DEHYDROGENASE"/>
    <property type="match status" value="1"/>
</dbReference>
<feature type="domain" description="Alcohol dehydrogenase iron-type/glycerol dehydrogenase GldA" evidence="2">
    <location>
        <begin position="58"/>
        <end position="164"/>
    </location>
</feature>
<dbReference type="Pfam" id="PF25137">
    <property type="entry name" value="ADH_Fe_C"/>
    <property type="match status" value="1"/>
</dbReference>
<dbReference type="STRING" id="225004.SAMN02745152_00299"/>
<dbReference type="OrthoDB" id="9815791at2"/>
<evidence type="ECO:0000259" key="3">
    <source>
        <dbReference type="Pfam" id="PF25137"/>
    </source>
</evidence>
<dbReference type="GO" id="GO:0046872">
    <property type="term" value="F:metal ion binding"/>
    <property type="evidence" value="ECO:0007669"/>
    <property type="project" value="InterPro"/>
</dbReference>
<dbReference type="RefSeq" id="WP_078930055.1">
    <property type="nucleotide sequence ID" value="NZ_FUXC01000001.1"/>
</dbReference>
<evidence type="ECO:0000313" key="5">
    <source>
        <dbReference type="Proteomes" id="UP000190395"/>
    </source>
</evidence>
<dbReference type="CDD" id="cd14860">
    <property type="entry name" value="4HBD_NAD"/>
    <property type="match status" value="1"/>
</dbReference>
<evidence type="ECO:0000256" key="1">
    <source>
        <dbReference type="ARBA" id="ARBA00023002"/>
    </source>
</evidence>
<dbReference type="PANTHER" id="PTHR11496:SF83">
    <property type="entry name" value="HYDROXYACID-OXOACID TRANSHYDROGENASE, MITOCHONDRIAL"/>
    <property type="match status" value="1"/>
</dbReference>
<protein>
    <submittedName>
        <fullName evidence="4">4-hydroxybutyrate dehydrogenase</fullName>
    </submittedName>
</protein>
<dbReference type="GeneID" id="303366576"/>
<keyword evidence="5" id="KW-1185">Reference proteome</keyword>
<dbReference type="Gene3D" id="3.40.50.1970">
    <property type="match status" value="1"/>
</dbReference>
<evidence type="ECO:0000259" key="2">
    <source>
        <dbReference type="Pfam" id="PF00465"/>
    </source>
</evidence>
<dbReference type="Gene3D" id="1.20.1090.10">
    <property type="entry name" value="Dehydroquinate synthase-like - alpha domain"/>
    <property type="match status" value="1"/>
</dbReference>
<evidence type="ECO:0000313" key="4">
    <source>
        <dbReference type="EMBL" id="SJZ45571.1"/>
    </source>
</evidence>
<keyword evidence="1" id="KW-0560">Oxidoreductase</keyword>
<reference evidence="4 5" key="1">
    <citation type="submission" date="2017-02" db="EMBL/GenBank/DDBJ databases">
        <authorList>
            <person name="Peterson S.W."/>
        </authorList>
    </citation>
    <scope>NUCLEOTIDE SEQUENCE [LARGE SCALE GENOMIC DNA]</scope>
    <source>
        <strain evidence="4 5">ATCC BAA-909</strain>
    </source>
</reference>
<gene>
    <name evidence="4" type="ORF">SAMN02745152_00299</name>
</gene>
<dbReference type="InterPro" id="IPR039697">
    <property type="entry name" value="Alcohol_dehydrogenase_Fe"/>
</dbReference>
<dbReference type="EMBL" id="FUXC01000001">
    <property type="protein sequence ID" value="SJZ45571.1"/>
    <property type="molecule type" value="Genomic_DNA"/>
</dbReference>
<dbReference type="SUPFAM" id="SSF56796">
    <property type="entry name" value="Dehydroquinate synthase-like"/>
    <property type="match status" value="1"/>
</dbReference>
<accession>A0A1T4KT35</accession>
<organism evidence="4 5">
    <name type="scientific">Treponema berlinense</name>
    <dbReference type="NCBI Taxonomy" id="225004"/>
    <lineage>
        <taxon>Bacteria</taxon>
        <taxon>Pseudomonadati</taxon>
        <taxon>Spirochaetota</taxon>
        <taxon>Spirochaetia</taxon>
        <taxon>Spirochaetales</taxon>
        <taxon>Treponemataceae</taxon>
        <taxon>Treponema</taxon>
    </lineage>
</organism>